<dbReference type="InterPro" id="IPR038765">
    <property type="entry name" value="Papain-like_cys_pep_sf"/>
</dbReference>
<keyword evidence="6" id="KW-0378">Hydrolase</keyword>
<dbReference type="GO" id="GO:0004843">
    <property type="term" value="F:cysteine-type deubiquitinase activity"/>
    <property type="evidence" value="ECO:0007669"/>
    <property type="project" value="UniProtKB-EC"/>
</dbReference>
<dbReference type="Gene3D" id="3.40.250.10">
    <property type="entry name" value="Rhodanese-like domain"/>
    <property type="match status" value="1"/>
</dbReference>
<feature type="compositionally biased region" description="Polar residues" evidence="8">
    <location>
        <begin position="600"/>
        <end position="610"/>
    </location>
</feature>
<dbReference type="PANTHER" id="PTHR21646">
    <property type="entry name" value="UBIQUITIN CARBOXYL-TERMINAL HYDROLASE"/>
    <property type="match status" value="1"/>
</dbReference>
<evidence type="ECO:0000256" key="6">
    <source>
        <dbReference type="ARBA" id="ARBA00022801"/>
    </source>
</evidence>
<dbReference type="GO" id="GO:0016579">
    <property type="term" value="P:protein deubiquitination"/>
    <property type="evidence" value="ECO:0007669"/>
    <property type="project" value="InterPro"/>
</dbReference>
<evidence type="ECO:0000256" key="2">
    <source>
        <dbReference type="ARBA" id="ARBA00009085"/>
    </source>
</evidence>
<comment type="catalytic activity">
    <reaction evidence="1">
        <text>Thiol-dependent hydrolysis of ester, thioester, amide, peptide and isopeptide bonds formed by the C-terminal Gly of ubiquitin (a 76-residue protein attached to proteins as an intracellular targeting signal).</text>
        <dbReference type="EC" id="3.4.19.12"/>
    </reaction>
</comment>
<dbReference type="InterPro" id="IPR028889">
    <property type="entry name" value="USP"/>
</dbReference>
<dbReference type="PANTHER" id="PTHR21646:SF95">
    <property type="entry name" value="UBIQUITIN CARBOXYL-TERMINAL HYDROLASE 4-RELATED"/>
    <property type="match status" value="1"/>
</dbReference>
<dbReference type="InterPro" id="IPR018200">
    <property type="entry name" value="USP_CS"/>
</dbReference>
<dbReference type="InterPro" id="IPR036873">
    <property type="entry name" value="Rhodanese-like_dom_sf"/>
</dbReference>
<dbReference type="SUPFAM" id="SSF140856">
    <property type="entry name" value="USP8 N-terminal domain-like"/>
    <property type="match status" value="1"/>
</dbReference>
<evidence type="ECO:0000313" key="10">
    <source>
        <dbReference type="EMBL" id="QSL67030.1"/>
    </source>
</evidence>
<evidence type="ECO:0000256" key="1">
    <source>
        <dbReference type="ARBA" id="ARBA00000707"/>
    </source>
</evidence>
<dbReference type="Proteomes" id="UP000663699">
    <property type="component" value="Chromosome 16"/>
</dbReference>
<feature type="compositionally biased region" description="Polar residues" evidence="8">
    <location>
        <begin position="1"/>
        <end position="15"/>
    </location>
</feature>
<proteinExistence type="inferred from homology"/>
<protein>
    <recommendedName>
        <fullName evidence="3">ubiquitinyl hydrolase 1</fullName>
        <ecNumber evidence="3">3.4.19.12</ecNumber>
    </recommendedName>
</protein>
<reference evidence="10" key="1">
    <citation type="submission" date="2020-06" db="EMBL/GenBank/DDBJ databases">
        <title>Genomes of multiple members of Pneumocystis genus reveal paths to human pathogen Pneumocystis jirovecii.</title>
        <authorList>
            <person name="Cisse O.H."/>
            <person name="Ma L."/>
            <person name="Dekker J."/>
            <person name="Khil P."/>
            <person name="Jo J."/>
            <person name="Brenchley J."/>
            <person name="Blair R."/>
            <person name="Pahar B."/>
            <person name="Chabe M."/>
            <person name="Van Rompay K.A."/>
            <person name="Keesler R."/>
            <person name="Sukura A."/>
            <person name="Hirsch V."/>
            <person name="Kutty G."/>
            <person name="Liu Y."/>
            <person name="Peng L."/>
            <person name="Chen J."/>
            <person name="Song J."/>
            <person name="Weissenbacher-Lang C."/>
            <person name="Xu J."/>
            <person name="Upham N.S."/>
            <person name="Stajich J.E."/>
            <person name="Cuomo C.A."/>
            <person name="Cushion M.T."/>
            <person name="Kovacs J.A."/>
        </authorList>
    </citation>
    <scope>NUCLEOTIDE SEQUENCE</scope>
    <source>
        <strain evidence="10">2A</strain>
    </source>
</reference>
<dbReference type="PROSITE" id="PS50235">
    <property type="entry name" value="USP_3"/>
    <property type="match status" value="1"/>
</dbReference>
<organism evidence="10 11">
    <name type="scientific">Pneumocystis wakefieldiae</name>
    <dbReference type="NCBI Taxonomy" id="38082"/>
    <lineage>
        <taxon>Eukaryota</taxon>
        <taxon>Fungi</taxon>
        <taxon>Dikarya</taxon>
        <taxon>Ascomycota</taxon>
        <taxon>Taphrinomycotina</taxon>
        <taxon>Pneumocystomycetes</taxon>
        <taxon>Pneumocystaceae</taxon>
        <taxon>Pneumocystis</taxon>
    </lineage>
</organism>
<keyword evidence="4" id="KW-0645">Protease</keyword>
<dbReference type="Pfam" id="PF08969">
    <property type="entry name" value="USP8_dimer"/>
    <property type="match status" value="1"/>
</dbReference>
<evidence type="ECO:0000256" key="7">
    <source>
        <dbReference type="ARBA" id="ARBA00022807"/>
    </source>
</evidence>
<feature type="region of interest" description="Disordered" evidence="8">
    <location>
        <begin position="586"/>
        <end position="610"/>
    </location>
</feature>
<evidence type="ECO:0000256" key="3">
    <source>
        <dbReference type="ARBA" id="ARBA00012759"/>
    </source>
</evidence>
<feature type="domain" description="USP" evidence="9">
    <location>
        <begin position="656"/>
        <end position="1017"/>
    </location>
</feature>
<sequence>MMCVQTTDVRSQGSSEYEEVREPGPGDTLEILKKKAEIFEKGSNYPVRLWISTARKLYDQAIKYESEFRLEIAYVKYLRASSIVVEVIPGHKDYVLFKSQGGPDLKQYQELRQETSLSFFRFQKIHQILKLRDIEKMSLNRCAAVVSPKESLLNFSSKLVPSELTQRDLKPGLTYSLSLNEKIDFPKNEDMETFDIRRNQTIDTLSSRFKSSASLSFPFKSSPTNADLKSSSSEININKDINPFTSGSIFTNLDKKHASSDKMAIFPNFSFIDSDTLYKYIISNDNKFQILFLDIRPRSEFNKFRIASENIVCIEPIILTLQEDISGEQLEESLIISPLSEQKTFSNRHKFDLVVYYDWDSKNDNLNGNISQKEKARVFHNLNKAIYNYSGFQKPLKHMPVLLSGGLKEWVNFIKKNDIFCDFIQGANTHHIRNGFMENILPSDHELNYPPLKSNINIPNSYAPFDYSSYNIDTGLGKKDLKNSAEMTMSMGKFQSLFKNNMDLTDKNKDISSGSNNDLHLKIKEKYPSHLTLSQQPSTKFTPYFETNDIQNPLRDRHNINTYESLSQKITINDLNNSEKKGISSNNPFYDLIEPKDTNHQFPPRSTSREYNSLDNYRFKQSSLSDINAIITKPRTLTSQVYNTEQFCVRGIIGATGLTNLGNTCYMNAIIQCLNSTIPFVRYYRDGSYKKHINLDNPLGYKGELVQTFARLITYLWDNEHTYVSPLFFKNVVGRLKEQFRGNDQQDSQEFLAFLLDGLHEELNIAAGQLRPKELTPEEELKIENMPDKIASSIEWQRYVRLNNSIVVSLFQGQLQSRLKCLTCDFQSTTYNPFTYLSLPIPLTQTKTSTLYECLQFFVQKEYLKDKEQWYCSKCRKPRDATKTLTISKIPQILLIHLKRFQTCGHWKDKINTKIDFSINNFDLTDFLLDSTQSLSDPLNHGQYLYHLYAVTNHYGNLDGGHCKDIFLYLFYLYIDTAMVKNSFTNSWNLFDDRRVVFCSERDVVSSAAYILFYIRNNVV</sequence>
<dbReference type="OrthoDB" id="292964at2759"/>
<dbReference type="CDD" id="cd02674">
    <property type="entry name" value="Peptidase_C19R"/>
    <property type="match status" value="1"/>
</dbReference>
<dbReference type="EMBL" id="CP054547">
    <property type="protein sequence ID" value="QSL67030.1"/>
    <property type="molecule type" value="Genomic_DNA"/>
</dbReference>
<dbReference type="Gene3D" id="3.90.70.10">
    <property type="entry name" value="Cysteine proteinases"/>
    <property type="match status" value="1"/>
</dbReference>
<feature type="region of interest" description="Disordered" evidence="8">
    <location>
        <begin position="1"/>
        <end position="24"/>
    </location>
</feature>
<dbReference type="PROSITE" id="PS00972">
    <property type="entry name" value="USP_1"/>
    <property type="match status" value="1"/>
</dbReference>
<comment type="similarity">
    <text evidence="2">Belongs to the peptidase C19 family.</text>
</comment>
<evidence type="ECO:0000256" key="4">
    <source>
        <dbReference type="ARBA" id="ARBA00022670"/>
    </source>
</evidence>
<dbReference type="Pfam" id="PF00443">
    <property type="entry name" value="UCH"/>
    <property type="match status" value="1"/>
</dbReference>
<dbReference type="InterPro" id="IPR015063">
    <property type="entry name" value="USP8_dimer"/>
</dbReference>
<keyword evidence="7" id="KW-0788">Thiol protease</keyword>
<evidence type="ECO:0000256" key="5">
    <source>
        <dbReference type="ARBA" id="ARBA00022786"/>
    </source>
</evidence>
<dbReference type="InterPro" id="IPR001394">
    <property type="entry name" value="Peptidase_C19_UCH"/>
</dbReference>
<dbReference type="EC" id="3.4.19.12" evidence="3"/>
<keyword evidence="11" id="KW-1185">Reference proteome</keyword>
<dbReference type="SUPFAM" id="SSF54001">
    <property type="entry name" value="Cysteine proteinases"/>
    <property type="match status" value="1"/>
</dbReference>
<evidence type="ECO:0000256" key="8">
    <source>
        <dbReference type="SAM" id="MobiDB-lite"/>
    </source>
</evidence>
<evidence type="ECO:0000313" key="11">
    <source>
        <dbReference type="Proteomes" id="UP000663699"/>
    </source>
</evidence>
<dbReference type="InterPro" id="IPR050185">
    <property type="entry name" value="Ub_carboxyl-term_hydrolase"/>
</dbReference>
<dbReference type="AlphaFoldDB" id="A0A899FT20"/>
<dbReference type="Gene3D" id="1.20.58.80">
    <property type="entry name" value="Phosphotransferase system, lactose/cellobiose-type IIA subunit"/>
    <property type="match status" value="1"/>
</dbReference>
<dbReference type="GO" id="GO:0006508">
    <property type="term" value="P:proteolysis"/>
    <property type="evidence" value="ECO:0007669"/>
    <property type="project" value="UniProtKB-KW"/>
</dbReference>
<name>A0A899FT20_9ASCO</name>
<evidence type="ECO:0000259" key="9">
    <source>
        <dbReference type="PROSITE" id="PS50235"/>
    </source>
</evidence>
<dbReference type="SUPFAM" id="SSF52821">
    <property type="entry name" value="Rhodanese/Cell cycle control phosphatase"/>
    <property type="match status" value="1"/>
</dbReference>
<keyword evidence="5" id="KW-0833">Ubl conjugation pathway</keyword>
<accession>A0A899FT20</accession>
<gene>
    <name evidence="10" type="ORF">MERGE_001417</name>
</gene>